<sequence>MQDIAVQFEKHCWIHSVSLFPPQVHVGRSPKINLIAIAGGSASGKTTVAEKIGEACNKKMSFLYKWIIIIMTLVI</sequence>
<protein>
    <recommendedName>
        <fullName evidence="3">Phosphoribulokinase/uridine kinase domain-containing protein</fullName>
    </recommendedName>
</protein>
<dbReference type="EMBL" id="AP026933">
    <property type="protein sequence ID" value="BDT03735.1"/>
    <property type="molecule type" value="Genomic_DNA"/>
</dbReference>
<reference evidence="1 2" key="1">
    <citation type="journal article" date="2022" name="Front. Microbiol.">
        <title>Male-killing mechanisms vary between Spiroplasma species.</title>
        <authorList>
            <person name="Arai H."/>
            <person name="Inoue M."/>
            <person name="Kageyama D."/>
        </authorList>
    </citation>
    <scope>NUCLEOTIDE SEQUENCE [LARGE SCALE GENOMIC DNA]</scope>
    <source>
        <strain evidence="2">sHm</strain>
    </source>
</reference>
<evidence type="ECO:0008006" key="3">
    <source>
        <dbReference type="Google" id="ProtNLM"/>
    </source>
</evidence>
<evidence type="ECO:0000313" key="2">
    <source>
        <dbReference type="Proteomes" id="UP001163387"/>
    </source>
</evidence>
<keyword evidence="2" id="KW-1185">Reference proteome</keyword>
<dbReference type="Gene3D" id="3.40.50.300">
    <property type="entry name" value="P-loop containing nucleotide triphosphate hydrolases"/>
    <property type="match status" value="1"/>
</dbReference>
<dbReference type="InterPro" id="IPR027417">
    <property type="entry name" value="P-loop_NTPase"/>
</dbReference>
<dbReference type="Proteomes" id="UP001163387">
    <property type="component" value="Chromosome"/>
</dbReference>
<name>A0ABN6SXC8_9MOLU</name>
<accession>A0ABN6SXC8</accession>
<proteinExistence type="predicted"/>
<gene>
    <name evidence="1" type="ORF">SHM_13810</name>
</gene>
<dbReference type="SUPFAM" id="SSF52540">
    <property type="entry name" value="P-loop containing nucleoside triphosphate hydrolases"/>
    <property type="match status" value="1"/>
</dbReference>
<organism evidence="1 2">
    <name type="scientific">Spiroplasma ixodetis</name>
    <dbReference type="NCBI Taxonomy" id="2141"/>
    <lineage>
        <taxon>Bacteria</taxon>
        <taxon>Bacillati</taxon>
        <taxon>Mycoplasmatota</taxon>
        <taxon>Mollicutes</taxon>
        <taxon>Entomoplasmatales</taxon>
        <taxon>Spiroplasmataceae</taxon>
        <taxon>Spiroplasma</taxon>
    </lineage>
</organism>
<evidence type="ECO:0000313" key="1">
    <source>
        <dbReference type="EMBL" id="BDT03735.1"/>
    </source>
</evidence>